<evidence type="ECO:0000256" key="3">
    <source>
        <dbReference type="ARBA" id="ARBA00038357"/>
    </source>
</evidence>
<feature type="domain" description="Cytochrome b5 heme-binding" evidence="5">
    <location>
        <begin position="25"/>
        <end position="92"/>
    </location>
</feature>
<dbReference type="Gene3D" id="3.10.120.10">
    <property type="entry name" value="Cytochrome b5-like heme/steroid binding domain"/>
    <property type="match status" value="1"/>
</dbReference>
<dbReference type="SMART" id="SM01117">
    <property type="entry name" value="Cyt-b5"/>
    <property type="match status" value="1"/>
</dbReference>
<reference evidence="6" key="1">
    <citation type="submission" date="2012-05" db="EMBL/GenBank/DDBJ databases">
        <authorList>
            <person name="Krishnakumar V."/>
            <person name="Cheung F."/>
            <person name="Xiao Y."/>
            <person name="Chan A."/>
            <person name="Moskal W.A."/>
            <person name="Town C.D."/>
        </authorList>
    </citation>
    <scope>NUCLEOTIDE SEQUENCE</scope>
</reference>
<dbReference type="InterPro" id="IPR036400">
    <property type="entry name" value="Cyt_B5-like_heme/steroid_sf"/>
</dbReference>
<protein>
    <recommendedName>
        <fullName evidence="5">Cytochrome b5 heme-binding domain-containing protein</fullName>
    </recommendedName>
</protein>
<dbReference type="EMBL" id="BT146014">
    <property type="protein sequence ID" value="AFK45808.1"/>
    <property type="molecule type" value="mRNA"/>
</dbReference>
<keyword evidence="1" id="KW-0754">Steroid-binding</keyword>
<keyword evidence="2" id="KW-0446">Lipid-binding</keyword>
<feature type="region of interest" description="Disordered" evidence="4">
    <location>
        <begin position="1"/>
        <end position="23"/>
    </location>
</feature>
<dbReference type="InterPro" id="IPR050577">
    <property type="entry name" value="MAPR/NEUFC/NENF-like"/>
</dbReference>
<feature type="region of interest" description="Disordered" evidence="4">
    <location>
        <begin position="79"/>
        <end position="102"/>
    </location>
</feature>
<dbReference type="SUPFAM" id="SSF55856">
    <property type="entry name" value="Cytochrome b5-like heme/steroid binding domain"/>
    <property type="match status" value="1"/>
</dbReference>
<dbReference type="InterPro" id="IPR001199">
    <property type="entry name" value="Cyt_B5-like_heme/steroid-bd"/>
</dbReference>
<organism evidence="6">
    <name type="scientific">Medicago truncatula</name>
    <name type="common">Barrel medic</name>
    <name type="synonym">Medicago tribuloides</name>
    <dbReference type="NCBI Taxonomy" id="3880"/>
    <lineage>
        <taxon>Eukaryota</taxon>
        <taxon>Viridiplantae</taxon>
        <taxon>Streptophyta</taxon>
        <taxon>Embryophyta</taxon>
        <taxon>Tracheophyta</taxon>
        <taxon>Spermatophyta</taxon>
        <taxon>Magnoliopsida</taxon>
        <taxon>eudicotyledons</taxon>
        <taxon>Gunneridae</taxon>
        <taxon>Pentapetalae</taxon>
        <taxon>rosids</taxon>
        <taxon>fabids</taxon>
        <taxon>Fabales</taxon>
        <taxon>Fabaceae</taxon>
        <taxon>Papilionoideae</taxon>
        <taxon>50 kb inversion clade</taxon>
        <taxon>NPAAA clade</taxon>
        <taxon>Hologalegina</taxon>
        <taxon>IRL clade</taxon>
        <taxon>Trifolieae</taxon>
        <taxon>Medicago</taxon>
    </lineage>
</organism>
<feature type="compositionally biased region" description="Basic and acidic residues" evidence="4">
    <location>
        <begin position="10"/>
        <end position="23"/>
    </location>
</feature>
<dbReference type="GO" id="GO:0005496">
    <property type="term" value="F:steroid binding"/>
    <property type="evidence" value="ECO:0007669"/>
    <property type="project" value="UniProtKB-KW"/>
</dbReference>
<proteinExistence type="evidence at transcript level"/>
<accession>I3SZW6</accession>
<evidence type="ECO:0000313" key="6">
    <source>
        <dbReference type="EMBL" id="AFK45808.1"/>
    </source>
</evidence>
<dbReference type="AlphaFoldDB" id="I3SZW6"/>
<evidence type="ECO:0000256" key="2">
    <source>
        <dbReference type="ARBA" id="ARBA00023121"/>
    </source>
</evidence>
<name>I3SZW6_MEDTR</name>
<evidence type="ECO:0000256" key="4">
    <source>
        <dbReference type="SAM" id="MobiDB-lite"/>
    </source>
</evidence>
<comment type="similarity">
    <text evidence="3">Belongs to the cytochrome b5 family. MAPR subfamily.</text>
</comment>
<sequence>MSAPAPGSFEPKEPVKLNPPKDDPIETSYLAKCDGTNAGYPVYVAIKGVVFDVTGNPAYAPGNKYHVFTGKDPSRALAKSSVKPEDCVPQWSDLPDKEKGSS</sequence>
<dbReference type="PANTHER" id="PTHR10281">
    <property type="entry name" value="MEMBRANE-ASSOCIATED PROGESTERONE RECEPTOR COMPONENT-RELATED"/>
    <property type="match status" value="1"/>
</dbReference>
<evidence type="ECO:0000256" key="1">
    <source>
        <dbReference type="ARBA" id="ARBA00022665"/>
    </source>
</evidence>
<dbReference type="PANTHER" id="PTHR10281:SF115">
    <property type="entry name" value="BINDING PROTEIN, PUTATIVE (AFU_ORTHOLOGUE AFUA_4G06240)-RELATED"/>
    <property type="match status" value="1"/>
</dbReference>
<evidence type="ECO:0000259" key="5">
    <source>
        <dbReference type="SMART" id="SM01117"/>
    </source>
</evidence>